<accession>A0A0B3WKD6</accession>
<organism evidence="6">
    <name type="scientific">Francisella tularensis subsp. holarctica</name>
    <dbReference type="NCBI Taxonomy" id="119857"/>
    <lineage>
        <taxon>Bacteria</taxon>
        <taxon>Pseudomonadati</taxon>
        <taxon>Pseudomonadota</taxon>
        <taxon>Gammaproteobacteria</taxon>
        <taxon>Thiotrichales</taxon>
        <taxon>Francisellaceae</taxon>
        <taxon>Francisella</taxon>
    </lineage>
</organism>
<evidence type="ECO:0000256" key="2">
    <source>
        <dbReference type="ARBA" id="ARBA00022679"/>
    </source>
</evidence>
<dbReference type="GO" id="GO:0008710">
    <property type="term" value="F:8-amino-7-oxononanoate synthase activity"/>
    <property type="evidence" value="ECO:0007669"/>
    <property type="project" value="TreeGrafter"/>
</dbReference>
<dbReference type="EMBL" id="JAAGJP010000012">
    <property type="protein sequence ID" value="NDS68032.1"/>
    <property type="molecule type" value="Genomic_DNA"/>
</dbReference>
<dbReference type="AlphaFoldDB" id="A0A0B3WKD6"/>
<dbReference type="SUPFAM" id="SSF53383">
    <property type="entry name" value="PLP-dependent transferases"/>
    <property type="match status" value="1"/>
</dbReference>
<feature type="domain" description="Aminotransferase class I/classII large" evidence="4">
    <location>
        <begin position="29"/>
        <end position="361"/>
    </location>
</feature>
<keyword evidence="2 6" id="KW-0808">Transferase</keyword>
<dbReference type="KEGG" id="ftc:DA46_1500"/>
<dbReference type="RefSeq" id="WP_003016409.1">
    <property type="nucleotide sequence ID" value="NZ_AP023459.1"/>
</dbReference>
<evidence type="ECO:0000256" key="3">
    <source>
        <dbReference type="ARBA" id="ARBA00022898"/>
    </source>
</evidence>
<dbReference type="EMBL" id="JAAGKH010000012">
    <property type="protein sequence ID" value="NDR88577.1"/>
    <property type="molecule type" value="Genomic_DNA"/>
</dbReference>
<dbReference type="InterPro" id="IPR015421">
    <property type="entry name" value="PyrdxlP-dep_Trfase_major"/>
</dbReference>
<dbReference type="eggNOG" id="COG0156">
    <property type="taxonomic scope" value="Bacteria"/>
</dbReference>
<dbReference type="Pfam" id="PF00155">
    <property type="entry name" value="Aminotran_1_2"/>
    <property type="match status" value="1"/>
</dbReference>
<evidence type="ECO:0000313" key="5">
    <source>
        <dbReference type="EMBL" id="NDR88577.1"/>
    </source>
</evidence>
<evidence type="ECO:0000259" key="4">
    <source>
        <dbReference type="Pfam" id="PF00155"/>
    </source>
</evidence>
<dbReference type="GO" id="GO:0009102">
    <property type="term" value="P:biotin biosynthetic process"/>
    <property type="evidence" value="ECO:0007669"/>
    <property type="project" value="TreeGrafter"/>
</dbReference>
<dbReference type="Gene3D" id="3.90.1150.10">
    <property type="entry name" value="Aspartate Aminotransferase, domain 1"/>
    <property type="match status" value="1"/>
</dbReference>
<dbReference type="KEGG" id="ftz:CH68_1378"/>
<dbReference type="GO" id="GO:0030170">
    <property type="term" value="F:pyridoxal phosphate binding"/>
    <property type="evidence" value="ECO:0007669"/>
    <property type="project" value="InterPro"/>
</dbReference>
<comment type="cofactor">
    <cofactor evidence="1">
        <name>pyridoxal 5'-phosphate</name>
        <dbReference type="ChEBI" id="CHEBI:597326"/>
    </cofactor>
</comment>
<dbReference type="PANTHER" id="PTHR13693:SF100">
    <property type="entry name" value="8-AMINO-7-OXONONANOATE SYNTHASE"/>
    <property type="match status" value="1"/>
</dbReference>
<proteinExistence type="predicted"/>
<sequence length="375" mass="42596">MLNLQDKYTQYQRDNLLRELTLFIKDDSIIDFTTSDYLNLSSAHNLKHAIVNGFDKYGFGSKGSNIVCGYTDETQQFEHEFAKFINYPRAIFFSSGFMANLAIYSTLFSKHDSIFADKYIHASIIDGIKLSQAKLRRYKHQQLSQLQDIYDGKSFITTEGVFSTSGSITQLDKLAKITPEKLIVDEAHSFGVLGKNGRGAINSFRISYKNCPICVFPLGKAFGGVGAVVCTTEAIAEYLIQFARNYIYTTALPPMILKAALIQLKNLENANDNRVRLQQNITFFNELCDAKDLELVSKDLSPIRSIQLNNANLAIRLKDKLFENKIIVSCFRYPTVPKDQAILRFSLHSNNTFDQIQQALEIISKEVKYEYIRSN</sequence>
<reference evidence="6" key="2">
    <citation type="submission" date="2020-02" db="EMBL/GenBank/DDBJ databases">
        <title>Using affinity propagation clustering for identifying bacterial clades and subclades with whole-genome sequences of Francisella tularensis.</title>
        <authorList>
            <person name="Homeier-Bachmann T."/>
            <person name="Abdel-Glil M.Y."/>
            <person name="Hackbart A."/>
            <person name="Hotzel H."/>
            <person name="Tomaso H."/>
        </authorList>
    </citation>
    <scope>NUCLEOTIDE SEQUENCE</scope>
    <source>
        <strain evidence="6">15T0085</strain>
        <strain evidence="5">17T1429</strain>
    </source>
</reference>
<dbReference type="InterPro" id="IPR015422">
    <property type="entry name" value="PyrdxlP-dep_Trfase_small"/>
</dbReference>
<evidence type="ECO:0000313" key="6">
    <source>
        <dbReference type="EMBL" id="NDS68032.1"/>
    </source>
</evidence>
<dbReference type="PANTHER" id="PTHR13693">
    <property type="entry name" value="CLASS II AMINOTRANSFERASE/8-AMINO-7-OXONONANOATE SYNTHASE"/>
    <property type="match status" value="1"/>
</dbReference>
<dbReference type="InterPro" id="IPR015424">
    <property type="entry name" value="PyrdxlP-dep_Trfase"/>
</dbReference>
<comment type="caution">
    <text evidence="6">The sequence shown here is derived from an EMBL/GenBank/DDBJ whole genome shotgun (WGS) entry which is preliminary data.</text>
</comment>
<keyword evidence="3" id="KW-0663">Pyridoxal phosphate</keyword>
<dbReference type="HOGENOM" id="CLU_015846_11_2_6"/>
<keyword evidence="6" id="KW-0032">Aminotransferase</keyword>
<dbReference type="GO" id="GO:0008483">
    <property type="term" value="F:transaminase activity"/>
    <property type="evidence" value="ECO:0007669"/>
    <property type="project" value="UniProtKB-KW"/>
</dbReference>
<dbReference type="InterPro" id="IPR004839">
    <property type="entry name" value="Aminotransferase_I/II_large"/>
</dbReference>
<gene>
    <name evidence="6" type="ORF">FWI86_02765</name>
    <name evidence="5" type="ORF">FWJ04_02465</name>
</gene>
<dbReference type="OMA" id="FSMDGDQ"/>
<protein>
    <submittedName>
        <fullName evidence="6">Pyridoxal phosphate-dependent aminotransferase family protein</fullName>
    </submittedName>
</protein>
<dbReference type="InterPro" id="IPR050087">
    <property type="entry name" value="AON_synthase_class-II"/>
</dbReference>
<dbReference type="KEGG" id="ftv:CH67_1647"/>
<dbReference type="Gene3D" id="3.40.640.10">
    <property type="entry name" value="Type I PLP-dependent aspartate aminotransferase-like (Major domain)"/>
    <property type="match status" value="1"/>
</dbReference>
<evidence type="ECO:0000256" key="1">
    <source>
        <dbReference type="ARBA" id="ARBA00001933"/>
    </source>
</evidence>
<reference evidence="6" key="1">
    <citation type="submission" date="2019-08" db="EMBL/GenBank/DDBJ databases">
        <authorList>
            <person name="Busch A."/>
        </authorList>
    </citation>
    <scope>NUCLEOTIDE SEQUENCE</scope>
    <source>
        <strain evidence="6">15T0085</strain>
        <strain evidence="5">17T1429</strain>
    </source>
</reference>
<name>A0A0B3WKD6_FRATU</name>